<reference evidence="4 5" key="1">
    <citation type="submission" date="2023-03" db="EMBL/GenBank/DDBJ databases">
        <title>High-quality genome of Scylla paramamosain provides insights in environmental adaptation.</title>
        <authorList>
            <person name="Zhang L."/>
        </authorList>
    </citation>
    <scope>NUCLEOTIDE SEQUENCE [LARGE SCALE GENOMIC DNA]</scope>
    <source>
        <strain evidence="4">LZ_2023a</strain>
        <tissue evidence="4">Muscle</tissue>
    </source>
</reference>
<dbReference type="PROSITE" id="PS51031">
    <property type="entry name" value="BESS"/>
    <property type="match status" value="1"/>
</dbReference>
<dbReference type="PANTHER" id="PTHR12243:SF60">
    <property type="entry name" value="SI:CH211-15D5.12-RELATED"/>
    <property type="match status" value="1"/>
</dbReference>
<dbReference type="GO" id="GO:0006357">
    <property type="term" value="P:regulation of transcription by RNA polymerase II"/>
    <property type="evidence" value="ECO:0007669"/>
    <property type="project" value="TreeGrafter"/>
</dbReference>
<protein>
    <recommendedName>
        <fullName evidence="6">MADF domain-containing protein</fullName>
    </recommendedName>
</protein>
<dbReference type="Pfam" id="PF10545">
    <property type="entry name" value="MADF_DNA_bdg"/>
    <property type="match status" value="1"/>
</dbReference>
<dbReference type="PANTHER" id="PTHR12243">
    <property type="entry name" value="MADF DOMAIN TRANSCRIPTION FACTOR"/>
    <property type="match status" value="1"/>
</dbReference>
<proteinExistence type="predicted"/>
<dbReference type="SMART" id="SM00595">
    <property type="entry name" value="MADF"/>
    <property type="match status" value="1"/>
</dbReference>
<organism evidence="4 5">
    <name type="scientific">Scylla paramamosain</name>
    <name type="common">Mud crab</name>
    <dbReference type="NCBI Taxonomy" id="85552"/>
    <lineage>
        <taxon>Eukaryota</taxon>
        <taxon>Metazoa</taxon>
        <taxon>Ecdysozoa</taxon>
        <taxon>Arthropoda</taxon>
        <taxon>Crustacea</taxon>
        <taxon>Multicrustacea</taxon>
        <taxon>Malacostraca</taxon>
        <taxon>Eumalacostraca</taxon>
        <taxon>Eucarida</taxon>
        <taxon>Decapoda</taxon>
        <taxon>Pleocyemata</taxon>
        <taxon>Brachyura</taxon>
        <taxon>Eubrachyura</taxon>
        <taxon>Portunoidea</taxon>
        <taxon>Portunidae</taxon>
        <taxon>Portuninae</taxon>
        <taxon>Scylla</taxon>
    </lineage>
</organism>
<sequence length="236" mass="26063">MRIAADSPSGSRGSTQCVVARGGARKGDCVETGDTALATGTAAAIIADIMTTDSIPRNIRFIQEVKKHPCIYNFTLQDYTKKHATEGAWQTVAAEMNDTVRNCKDKWKNLRTVFVRRMKPDPSGRRKTTKPYYLMDAMQFLLPFVRLQQGIKSTDTQKLLTPSLFAKKARTSSNYTSGGDCDGRGDGDDPRKLFLMSLVADVRAMTDAQMRKFRKLVLDAIDAVLDETPNGTPGDT</sequence>
<dbReference type="Proteomes" id="UP001487740">
    <property type="component" value="Unassembled WGS sequence"/>
</dbReference>
<evidence type="ECO:0000256" key="1">
    <source>
        <dbReference type="PROSITE-ProRule" id="PRU00371"/>
    </source>
</evidence>
<evidence type="ECO:0000313" key="4">
    <source>
        <dbReference type="EMBL" id="KAK8406972.1"/>
    </source>
</evidence>
<dbReference type="AlphaFoldDB" id="A0AAW0V7G3"/>
<evidence type="ECO:0000259" key="3">
    <source>
        <dbReference type="PROSITE" id="PS51031"/>
    </source>
</evidence>
<name>A0AAW0V7G3_SCYPA</name>
<dbReference type="GO" id="GO:0005667">
    <property type="term" value="C:transcription regulator complex"/>
    <property type="evidence" value="ECO:0007669"/>
    <property type="project" value="TreeGrafter"/>
</dbReference>
<comment type="caution">
    <text evidence="4">The sequence shown here is derived from an EMBL/GenBank/DDBJ whole genome shotgun (WGS) entry which is preliminary data.</text>
</comment>
<feature type="domain" description="BESS" evidence="3">
    <location>
        <begin position="188"/>
        <end position="227"/>
    </location>
</feature>
<dbReference type="GO" id="GO:0005634">
    <property type="term" value="C:nucleus"/>
    <property type="evidence" value="ECO:0007669"/>
    <property type="project" value="UniProtKB-SubCell"/>
</dbReference>
<gene>
    <name evidence="4" type="ORF">O3P69_007491</name>
</gene>
<dbReference type="GO" id="GO:0003677">
    <property type="term" value="F:DNA binding"/>
    <property type="evidence" value="ECO:0007669"/>
    <property type="project" value="InterPro"/>
</dbReference>
<dbReference type="EMBL" id="JARAKH010000002">
    <property type="protein sequence ID" value="KAK8406972.1"/>
    <property type="molecule type" value="Genomic_DNA"/>
</dbReference>
<keyword evidence="1" id="KW-0539">Nucleus</keyword>
<evidence type="ECO:0000313" key="5">
    <source>
        <dbReference type="Proteomes" id="UP001487740"/>
    </source>
</evidence>
<evidence type="ECO:0000259" key="2">
    <source>
        <dbReference type="PROSITE" id="PS51029"/>
    </source>
</evidence>
<keyword evidence="5" id="KW-1185">Reference proteome</keyword>
<dbReference type="InterPro" id="IPR006578">
    <property type="entry name" value="MADF-dom"/>
</dbReference>
<evidence type="ECO:0008006" key="6">
    <source>
        <dbReference type="Google" id="ProtNLM"/>
    </source>
</evidence>
<comment type="subcellular location">
    <subcellularLocation>
        <location evidence="1">Nucleus</location>
    </subcellularLocation>
</comment>
<feature type="domain" description="MADF" evidence="2">
    <location>
        <begin position="60"/>
        <end position="146"/>
    </location>
</feature>
<dbReference type="PROSITE" id="PS51029">
    <property type="entry name" value="MADF"/>
    <property type="match status" value="1"/>
</dbReference>
<accession>A0AAW0V7G3</accession>
<dbReference type="InterPro" id="IPR004210">
    <property type="entry name" value="BESS_motif"/>
</dbReference>
<dbReference type="InterPro" id="IPR039353">
    <property type="entry name" value="TF_Adf1"/>
</dbReference>